<dbReference type="EMBL" id="CAJPIJ010000179">
    <property type="protein sequence ID" value="CAG2003938.1"/>
    <property type="molecule type" value="Genomic_DNA"/>
</dbReference>
<name>A0A2H3GI66_GIBZA</name>
<dbReference type="EMBL" id="CAAKMV010000160">
    <property type="protein sequence ID" value="VIO62227.1"/>
    <property type="molecule type" value="Genomic_DNA"/>
</dbReference>
<evidence type="ECO:0000256" key="1">
    <source>
        <dbReference type="SAM" id="SignalP"/>
    </source>
</evidence>
<evidence type="ECO:0000313" key="4">
    <source>
        <dbReference type="Proteomes" id="UP000746612"/>
    </source>
</evidence>
<sequence length="247" mass="25502">MLSNSILVLASAILALASPAPFDGPSLTCRAGKPAPLLPVNGGGSELSAPPRGETLKHIALGFGIQNYSCVDTGGNPTAAGALAVLYDVTYLYPGQDRLSLTAQDWASLPSTVLNTENVPLKRNGQGGALSSNPFPKKQSLKVKSLCRNVPYLGRHFFNTAGVPTFDLDRADQLLVAKKVEGIKAPSSAPAGPEGTGAVDWLYLGDAGGSRGVSSVYRVLTAGGASHGCVASGTDSTSYTALYWFYG</sequence>
<dbReference type="InterPro" id="IPR021851">
    <property type="entry name" value="DUF3455"/>
</dbReference>
<keyword evidence="1" id="KW-0732">Signal</keyword>
<evidence type="ECO:0000313" key="3">
    <source>
        <dbReference type="EMBL" id="VIO62227.1"/>
    </source>
</evidence>
<reference evidence="3" key="1">
    <citation type="submission" date="2019-04" db="EMBL/GenBank/DDBJ databases">
        <authorList>
            <person name="Melise S."/>
            <person name="Noan J."/>
            <person name="Okalmin O."/>
        </authorList>
    </citation>
    <scope>NUCLEOTIDE SEQUENCE</scope>
    <source>
        <strain evidence="3">FN9</strain>
    </source>
</reference>
<accession>A0A2H3GI66</accession>
<feature type="signal peptide" evidence="1">
    <location>
        <begin position="1"/>
        <end position="17"/>
    </location>
</feature>
<dbReference type="PANTHER" id="PTHR35567">
    <property type="entry name" value="MALATE DEHYDROGENASE (AFU_ORTHOLOGUE AFUA_2G13800)"/>
    <property type="match status" value="1"/>
</dbReference>
<reference evidence="2" key="2">
    <citation type="submission" date="2021-03" db="EMBL/GenBank/DDBJ databases">
        <authorList>
            <person name="Alouane T."/>
            <person name="Langin T."/>
            <person name="Bonhomme L."/>
        </authorList>
    </citation>
    <scope>NUCLEOTIDE SEQUENCE</scope>
    <source>
        <strain evidence="2">MDC_Fg202</strain>
    </source>
</reference>
<evidence type="ECO:0000313" key="2">
    <source>
        <dbReference type="EMBL" id="CAG2003938.1"/>
    </source>
</evidence>
<evidence type="ECO:0008006" key="5">
    <source>
        <dbReference type="Google" id="ProtNLM"/>
    </source>
</evidence>
<organism evidence="2 4">
    <name type="scientific">Gibberella zeae</name>
    <name type="common">Wheat head blight fungus</name>
    <name type="synonym">Fusarium graminearum</name>
    <dbReference type="NCBI Taxonomy" id="5518"/>
    <lineage>
        <taxon>Eukaryota</taxon>
        <taxon>Fungi</taxon>
        <taxon>Dikarya</taxon>
        <taxon>Ascomycota</taxon>
        <taxon>Pezizomycotina</taxon>
        <taxon>Sordariomycetes</taxon>
        <taxon>Hypocreomycetidae</taxon>
        <taxon>Hypocreales</taxon>
        <taxon>Nectriaceae</taxon>
        <taxon>Fusarium</taxon>
    </lineage>
</organism>
<proteinExistence type="predicted"/>
<gene>
    <name evidence="3" type="ORF">FUG_LOCUS471401</name>
    <name evidence="2" type="ORF">MDCFG202_LOCUS495247</name>
</gene>
<feature type="chain" id="PRO_5041163996" description="Malate dehydrogenase" evidence="1">
    <location>
        <begin position="18"/>
        <end position="247"/>
    </location>
</feature>
<dbReference type="AlphaFoldDB" id="A0A2H3GI66"/>
<dbReference type="Proteomes" id="UP000746612">
    <property type="component" value="Unassembled WGS sequence"/>
</dbReference>
<dbReference type="PANTHER" id="PTHR35567:SF3">
    <property type="entry name" value="MALATE DEHYDROGENASE"/>
    <property type="match status" value="1"/>
</dbReference>
<dbReference type="Pfam" id="PF11937">
    <property type="entry name" value="DUF3455"/>
    <property type="match status" value="1"/>
</dbReference>
<protein>
    <recommendedName>
        <fullName evidence="5">Malate dehydrogenase</fullName>
    </recommendedName>
</protein>